<name>A0A2P2LIV5_RHIMU</name>
<dbReference type="AlphaFoldDB" id="A0A2P2LIV5"/>
<organism evidence="1">
    <name type="scientific">Rhizophora mucronata</name>
    <name type="common">Asiatic mangrove</name>
    <dbReference type="NCBI Taxonomy" id="61149"/>
    <lineage>
        <taxon>Eukaryota</taxon>
        <taxon>Viridiplantae</taxon>
        <taxon>Streptophyta</taxon>
        <taxon>Embryophyta</taxon>
        <taxon>Tracheophyta</taxon>
        <taxon>Spermatophyta</taxon>
        <taxon>Magnoliopsida</taxon>
        <taxon>eudicotyledons</taxon>
        <taxon>Gunneridae</taxon>
        <taxon>Pentapetalae</taxon>
        <taxon>rosids</taxon>
        <taxon>fabids</taxon>
        <taxon>Malpighiales</taxon>
        <taxon>Rhizophoraceae</taxon>
        <taxon>Rhizophora</taxon>
    </lineage>
</organism>
<reference evidence="1" key="1">
    <citation type="submission" date="2018-02" db="EMBL/GenBank/DDBJ databases">
        <title>Rhizophora mucronata_Transcriptome.</title>
        <authorList>
            <person name="Meera S.P."/>
            <person name="Sreeshan A."/>
            <person name="Augustine A."/>
        </authorList>
    </citation>
    <scope>NUCLEOTIDE SEQUENCE</scope>
    <source>
        <tissue evidence="1">Leaf</tissue>
    </source>
</reference>
<protein>
    <submittedName>
        <fullName evidence="1">Uncharacterized protein</fullName>
    </submittedName>
</protein>
<accession>A0A2P2LIV5</accession>
<sequence>MVGLKEIKRVKEVFSDTISKIQIIAILSEHG</sequence>
<proteinExistence type="predicted"/>
<dbReference type="EMBL" id="GGEC01037389">
    <property type="protein sequence ID" value="MBX17873.1"/>
    <property type="molecule type" value="Transcribed_RNA"/>
</dbReference>
<evidence type="ECO:0000313" key="1">
    <source>
        <dbReference type="EMBL" id="MBX17873.1"/>
    </source>
</evidence>